<proteinExistence type="predicted"/>
<dbReference type="AlphaFoldDB" id="C9ZN98"/>
<evidence type="ECO:0000313" key="2">
    <source>
        <dbReference type="Proteomes" id="UP000002316"/>
    </source>
</evidence>
<dbReference type="GeneID" id="23861115"/>
<dbReference type="RefSeq" id="XP_011773163.1">
    <property type="nucleotide sequence ID" value="XM_011774861.1"/>
</dbReference>
<dbReference type="Proteomes" id="UP000002316">
    <property type="component" value="Chromosome 5"/>
</dbReference>
<accession>C9ZN98</accession>
<organism evidence="1 2">
    <name type="scientific">Trypanosoma brucei gambiense (strain MHOM/CI/86/DAL972)</name>
    <dbReference type="NCBI Taxonomy" id="679716"/>
    <lineage>
        <taxon>Eukaryota</taxon>
        <taxon>Discoba</taxon>
        <taxon>Euglenozoa</taxon>
        <taxon>Kinetoplastea</taxon>
        <taxon>Metakinetoplastina</taxon>
        <taxon>Trypanosomatida</taxon>
        <taxon>Trypanosomatidae</taxon>
        <taxon>Trypanosoma</taxon>
    </lineage>
</organism>
<protein>
    <submittedName>
        <fullName evidence="1">Uncharacterized protein</fullName>
    </submittedName>
</protein>
<sequence length="153" mass="17448">MHRGVSFPRRRGDGCREHIGVTCGVKTQRVYVELIHFFFYHGQLPLQNSYRSTLQRTRRESVCGITCFATMMVGQPSTTNAFRAMKFHWHAKCLHRPCLACVCCGHVGTDFRVHKCTHIAHAYVTPLFPSDPITSFFRLQAKVSSTNETKQAT</sequence>
<evidence type="ECO:0000313" key="1">
    <source>
        <dbReference type="EMBL" id="CBH10876.1"/>
    </source>
</evidence>
<dbReference type="EMBL" id="FN554968">
    <property type="protein sequence ID" value="CBH10876.1"/>
    <property type="molecule type" value="Genomic_DNA"/>
</dbReference>
<gene>
    <name evidence="1" type="ORF">TbgDal_V140</name>
</gene>
<dbReference type="KEGG" id="tbg:TbgDal_V140"/>
<reference evidence="2" key="1">
    <citation type="journal article" date="2010" name="PLoS Negl. Trop. Dis.">
        <title>The genome sequence of Trypanosoma brucei gambiense, causative agent of chronic human african trypanosomiasis.</title>
        <authorList>
            <person name="Jackson A.P."/>
            <person name="Sanders M."/>
            <person name="Berry A."/>
            <person name="McQuillan J."/>
            <person name="Aslett M.A."/>
            <person name="Quail M.A."/>
            <person name="Chukualim B."/>
            <person name="Capewell P."/>
            <person name="MacLeod A."/>
            <person name="Melville S.E."/>
            <person name="Gibson W."/>
            <person name="Barry J.D."/>
            <person name="Berriman M."/>
            <person name="Hertz-Fowler C."/>
        </authorList>
    </citation>
    <scope>NUCLEOTIDE SEQUENCE [LARGE SCALE GENOMIC DNA]</scope>
    <source>
        <strain evidence="2">MHOM/CI/86/DAL972</strain>
    </source>
</reference>
<name>C9ZN98_TRYB9</name>